<dbReference type="InterPro" id="IPR010918">
    <property type="entry name" value="PurM-like_C_dom"/>
</dbReference>
<evidence type="ECO:0000256" key="13">
    <source>
        <dbReference type="ARBA" id="ARBA00033093"/>
    </source>
</evidence>
<dbReference type="Proteomes" id="UP000265882">
    <property type="component" value="Unassembled WGS sequence"/>
</dbReference>
<dbReference type="PANTHER" id="PTHR10520:SF12">
    <property type="entry name" value="TRIFUNCTIONAL PURINE BIOSYNTHETIC PROTEIN ADENOSINE-3"/>
    <property type="match status" value="1"/>
</dbReference>
<evidence type="ECO:0000256" key="2">
    <source>
        <dbReference type="ARBA" id="ARBA00004686"/>
    </source>
</evidence>
<comment type="catalytic activity">
    <reaction evidence="14 15">
        <text>2-formamido-N(1)-(5-O-phospho-beta-D-ribosyl)acetamidine + ATP = 5-amino-1-(5-phospho-beta-D-ribosyl)imidazole + ADP + phosphate + H(+)</text>
        <dbReference type="Rhea" id="RHEA:23032"/>
        <dbReference type="ChEBI" id="CHEBI:15378"/>
        <dbReference type="ChEBI" id="CHEBI:30616"/>
        <dbReference type="ChEBI" id="CHEBI:43474"/>
        <dbReference type="ChEBI" id="CHEBI:137981"/>
        <dbReference type="ChEBI" id="CHEBI:147287"/>
        <dbReference type="ChEBI" id="CHEBI:456216"/>
        <dbReference type="EC" id="6.3.3.1"/>
    </reaction>
</comment>
<feature type="domain" description="PurM-like N-terminal" evidence="16">
    <location>
        <begin position="60"/>
        <end position="164"/>
    </location>
</feature>
<evidence type="ECO:0000256" key="8">
    <source>
        <dbReference type="ARBA" id="ARBA00022741"/>
    </source>
</evidence>
<reference evidence="18 19" key="1">
    <citation type="journal article" date="2017" name="ISME J.">
        <title>Energy and carbon metabolisms in a deep terrestrial subsurface fluid microbial community.</title>
        <authorList>
            <person name="Momper L."/>
            <person name="Jungbluth S.P."/>
            <person name="Lee M.D."/>
            <person name="Amend J.P."/>
        </authorList>
    </citation>
    <scope>NUCLEOTIDE SEQUENCE [LARGE SCALE GENOMIC DNA]</scope>
    <source>
        <strain evidence="18">SURF_5</strain>
    </source>
</reference>
<proteinExistence type="inferred from homology"/>
<evidence type="ECO:0000313" key="19">
    <source>
        <dbReference type="Proteomes" id="UP000265882"/>
    </source>
</evidence>
<dbReference type="EC" id="6.3.3.1" evidence="4 15"/>
<dbReference type="SUPFAM" id="SSF55326">
    <property type="entry name" value="PurM N-terminal domain-like"/>
    <property type="match status" value="1"/>
</dbReference>
<evidence type="ECO:0000256" key="15">
    <source>
        <dbReference type="HAMAP-Rule" id="MF_00741"/>
    </source>
</evidence>
<dbReference type="GO" id="GO:0004637">
    <property type="term" value="F:phosphoribosylamine-glycine ligase activity"/>
    <property type="evidence" value="ECO:0007669"/>
    <property type="project" value="TreeGrafter"/>
</dbReference>
<dbReference type="AlphaFoldDB" id="A0A3A4P6V5"/>
<feature type="domain" description="PurM-like C-terminal" evidence="17">
    <location>
        <begin position="177"/>
        <end position="340"/>
    </location>
</feature>
<evidence type="ECO:0000256" key="4">
    <source>
        <dbReference type="ARBA" id="ARBA00013047"/>
    </source>
</evidence>
<dbReference type="GO" id="GO:0046084">
    <property type="term" value="P:adenine biosynthetic process"/>
    <property type="evidence" value="ECO:0007669"/>
    <property type="project" value="TreeGrafter"/>
</dbReference>
<keyword evidence="8 15" id="KW-0547">Nucleotide-binding</keyword>
<keyword evidence="7 15" id="KW-0436">Ligase</keyword>
<evidence type="ECO:0000256" key="10">
    <source>
        <dbReference type="ARBA" id="ARBA00022840"/>
    </source>
</evidence>
<name>A0A3A4P6V5_ABYX5</name>
<evidence type="ECO:0000259" key="17">
    <source>
        <dbReference type="Pfam" id="PF02769"/>
    </source>
</evidence>
<dbReference type="Gene3D" id="3.90.650.10">
    <property type="entry name" value="PurM-like C-terminal domain"/>
    <property type="match status" value="1"/>
</dbReference>
<evidence type="ECO:0000256" key="9">
    <source>
        <dbReference type="ARBA" id="ARBA00022755"/>
    </source>
</evidence>
<dbReference type="GO" id="GO:0006189">
    <property type="term" value="P:'de novo' IMP biosynthetic process"/>
    <property type="evidence" value="ECO:0007669"/>
    <property type="project" value="UniProtKB-UniRule"/>
</dbReference>
<organism evidence="18 19">
    <name type="scientific">Abyssobacteria bacterium (strain SURF_5)</name>
    <dbReference type="NCBI Taxonomy" id="2093360"/>
    <lineage>
        <taxon>Bacteria</taxon>
        <taxon>Pseudomonadati</taxon>
        <taxon>Candidatus Hydrogenedentota</taxon>
        <taxon>Candidatus Abyssobacteria</taxon>
    </lineage>
</organism>
<evidence type="ECO:0000256" key="3">
    <source>
        <dbReference type="ARBA" id="ARBA00010280"/>
    </source>
</evidence>
<evidence type="ECO:0000256" key="6">
    <source>
        <dbReference type="ARBA" id="ARBA00022490"/>
    </source>
</evidence>
<dbReference type="PANTHER" id="PTHR10520">
    <property type="entry name" value="TRIFUNCTIONAL PURINE BIOSYNTHETIC PROTEIN ADENOSINE-3-RELATED"/>
    <property type="match status" value="1"/>
</dbReference>
<dbReference type="Pfam" id="PF00586">
    <property type="entry name" value="AIRS"/>
    <property type="match status" value="1"/>
</dbReference>
<dbReference type="GO" id="GO:0005524">
    <property type="term" value="F:ATP binding"/>
    <property type="evidence" value="ECO:0007669"/>
    <property type="project" value="UniProtKB-KW"/>
</dbReference>
<dbReference type="Pfam" id="PF02769">
    <property type="entry name" value="AIRS_C"/>
    <property type="match status" value="1"/>
</dbReference>
<evidence type="ECO:0000256" key="14">
    <source>
        <dbReference type="ARBA" id="ARBA00049057"/>
    </source>
</evidence>
<dbReference type="FunFam" id="3.90.650.10:FF:000011">
    <property type="entry name" value="Phosphoribosylformylglycinamidine cyclo-ligase"/>
    <property type="match status" value="1"/>
</dbReference>
<comment type="similarity">
    <text evidence="3 15">Belongs to the AIR synthase family.</text>
</comment>
<dbReference type="InterPro" id="IPR016188">
    <property type="entry name" value="PurM-like_N"/>
</dbReference>
<dbReference type="InterPro" id="IPR036676">
    <property type="entry name" value="PurM-like_C_sf"/>
</dbReference>
<gene>
    <name evidence="15" type="primary">purM</name>
    <name evidence="18" type="ORF">C4520_02900</name>
</gene>
<dbReference type="UniPathway" id="UPA00074">
    <property type="reaction ID" value="UER00129"/>
</dbReference>
<accession>A0A3A4P6V5</accession>
<evidence type="ECO:0000256" key="11">
    <source>
        <dbReference type="ARBA" id="ARBA00031908"/>
    </source>
</evidence>
<evidence type="ECO:0000256" key="12">
    <source>
        <dbReference type="ARBA" id="ARBA00032931"/>
    </source>
</evidence>
<evidence type="ECO:0000259" key="16">
    <source>
        <dbReference type="Pfam" id="PF00586"/>
    </source>
</evidence>
<dbReference type="HAMAP" id="MF_00741">
    <property type="entry name" value="AIRS"/>
    <property type="match status" value="1"/>
</dbReference>
<dbReference type="FunFam" id="3.30.1330.10:FF:000001">
    <property type="entry name" value="Phosphoribosylformylglycinamidine cyclo-ligase"/>
    <property type="match status" value="1"/>
</dbReference>
<dbReference type="GO" id="GO:0005829">
    <property type="term" value="C:cytosol"/>
    <property type="evidence" value="ECO:0007669"/>
    <property type="project" value="TreeGrafter"/>
</dbReference>
<keyword evidence="9 15" id="KW-0658">Purine biosynthesis</keyword>
<dbReference type="SUPFAM" id="SSF56042">
    <property type="entry name" value="PurM C-terminal domain-like"/>
    <property type="match status" value="1"/>
</dbReference>
<keyword evidence="6 15" id="KW-0963">Cytoplasm</keyword>
<protein>
    <recommendedName>
        <fullName evidence="5 15">Phosphoribosylformylglycinamidine cyclo-ligase</fullName>
        <ecNumber evidence="4 15">6.3.3.1</ecNumber>
    </recommendedName>
    <alternativeName>
        <fullName evidence="12 15">AIR synthase</fullName>
    </alternativeName>
    <alternativeName>
        <fullName evidence="13 15">AIRS</fullName>
    </alternativeName>
    <alternativeName>
        <fullName evidence="11 15">Phosphoribosyl-aminoimidazole synthetase</fullName>
    </alternativeName>
</protein>
<comment type="pathway">
    <text evidence="2 15">Purine metabolism; IMP biosynthesis via de novo pathway; 5-amino-1-(5-phospho-D-ribosyl)imidazole from N(2)-formyl-N(1)-(5-phospho-D-ribosyl)glycinamide: step 2/2.</text>
</comment>
<evidence type="ECO:0000256" key="1">
    <source>
        <dbReference type="ARBA" id="ARBA00004496"/>
    </source>
</evidence>
<dbReference type="InterPro" id="IPR036921">
    <property type="entry name" value="PurM-like_N_sf"/>
</dbReference>
<dbReference type="Gene3D" id="3.30.1330.10">
    <property type="entry name" value="PurM-like, N-terminal domain"/>
    <property type="match status" value="1"/>
</dbReference>
<dbReference type="CDD" id="cd02196">
    <property type="entry name" value="PurM"/>
    <property type="match status" value="1"/>
</dbReference>
<dbReference type="NCBIfam" id="TIGR00878">
    <property type="entry name" value="purM"/>
    <property type="match status" value="1"/>
</dbReference>
<comment type="subcellular location">
    <subcellularLocation>
        <location evidence="1 15">Cytoplasm</location>
    </subcellularLocation>
</comment>
<comment type="caution">
    <text evidence="18">The sequence shown here is derived from an EMBL/GenBank/DDBJ whole genome shotgun (WGS) entry which is preliminary data.</text>
</comment>
<evidence type="ECO:0000313" key="18">
    <source>
        <dbReference type="EMBL" id="RJP25080.1"/>
    </source>
</evidence>
<dbReference type="InterPro" id="IPR004733">
    <property type="entry name" value="PurM_cligase"/>
</dbReference>
<dbReference type="EMBL" id="QZKU01000026">
    <property type="protein sequence ID" value="RJP25080.1"/>
    <property type="molecule type" value="Genomic_DNA"/>
</dbReference>
<sequence>MTQEPFTYKQAGVDIEAASSLKRRIVPLARSTFSANVVQDIGLFGGLFRFDSARYREPILVSSVDGVGTKLKIAFVTGRHNTVGIDLVSHCVNDILMQGAEALFFLDYLAMGKLDVDIAEQVISGLAEGCRAAGCSLIGGETAEMPDFYQPGEYDLAGTIIGVVDKHKIIDGSAIRKDDVIVAVQSSGLHTNGYSLVRKLLVDSGRYRLDQRVDALGKTLADELLEPHRCYARAVRGLLDKNLIRGMAHITGGGLTDNVPRVLPKAVDAEINMASLRPLSIFQFIQQEGDIDEGEMLRTFNMGVGMVVIVSPADEEETLSYLDAQGETVWTIGRIVSGTGKVKYRR</sequence>
<dbReference type="GO" id="GO:0004641">
    <property type="term" value="F:phosphoribosylformylglycinamidine cyclo-ligase activity"/>
    <property type="evidence" value="ECO:0007669"/>
    <property type="project" value="UniProtKB-UniRule"/>
</dbReference>
<keyword evidence="10 15" id="KW-0067">ATP-binding</keyword>
<evidence type="ECO:0000256" key="7">
    <source>
        <dbReference type="ARBA" id="ARBA00022598"/>
    </source>
</evidence>
<evidence type="ECO:0000256" key="5">
    <source>
        <dbReference type="ARBA" id="ARBA00020367"/>
    </source>
</evidence>